<dbReference type="AlphaFoldDB" id="A0A3N7F2K9"/>
<accession>A0A3N7F2K9</accession>
<evidence type="ECO:0000313" key="1">
    <source>
        <dbReference type="EMBL" id="RQO91259.1"/>
    </source>
</evidence>
<name>A0A3N7F2K9_POPTR</name>
<keyword evidence="2" id="KW-1185">Reference proteome</keyword>
<sequence>MGAVKIINTQMWSRIQLILLTVKLAHPPINVWSLDRHRFQGCGLVALDTVLVFIFMSKPNLEQGLLWSKMGPPSDSCFSFENYITTT</sequence>
<proteinExistence type="predicted"/>
<evidence type="ECO:0000313" key="2">
    <source>
        <dbReference type="Proteomes" id="UP000006729"/>
    </source>
</evidence>
<dbReference type="Proteomes" id="UP000006729">
    <property type="component" value="Chromosome 6"/>
</dbReference>
<gene>
    <name evidence="1" type="ORF">POPTR_006G040850</name>
</gene>
<organism evidence="1 2">
    <name type="scientific">Populus trichocarpa</name>
    <name type="common">Western balsam poplar</name>
    <name type="synonym">Populus balsamifera subsp. trichocarpa</name>
    <dbReference type="NCBI Taxonomy" id="3694"/>
    <lineage>
        <taxon>Eukaryota</taxon>
        <taxon>Viridiplantae</taxon>
        <taxon>Streptophyta</taxon>
        <taxon>Embryophyta</taxon>
        <taxon>Tracheophyta</taxon>
        <taxon>Spermatophyta</taxon>
        <taxon>Magnoliopsida</taxon>
        <taxon>eudicotyledons</taxon>
        <taxon>Gunneridae</taxon>
        <taxon>Pentapetalae</taxon>
        <taxon>rosids</taxon>
        <taxon>fabids</taxon>
        <taxon>Malpighiales</taxon>
        <taxon>Salicaceae</taxon>
        <taxon>Saliceae</taxon>
        <taxon>Populus</taxon>
    </lineage>
</organism>
<reference evidence="1 2" key="1">
    <citation type="journal article" date="2006" name="Science">
        <title>The genome of black cottonwood, Populus trichocarpa (Torr. &amp; Gray).</title>
        <authorList>
            <person name="Tuskan G.A."/>
            <person name="Difazio S."/>
            <person name="Jansson S."/>
            <person name="Bohlmann J."/>
            <person name="Grigoriev I."/>
            <person name="Hellsten U."/>
            <person name="Putnam N."/>
            <person name="Ralph S."/>
            <person name="Rombauts S."/>
            <person name="Salamov A."/>
            <person name="Schein J."/>
            <person name="Sterck L."/>
            <person name="Aerts A."/>
            <person name="Bhalerao R.R."/>
            <person name="Bhalerao R.P."/>
            <person name="Blaudez D."/>
            <person name="Boerjan W."/>
            <person name="Brun A."/>
            <person name="Brunner A."/>
            <person name="Busov V."/>
            <person name="Campbell M."/>
            <person name="Carlson J."/>
            <person name="Chalot M."/>
            <person name="Chapman J."/>
            <person name="Chen G.L."/>
            <person name="Cooper D."/>
            <person name="Coutinho P.M."/>
            <person name="Couturier J."/>
            <person name="Covert S."/>
            <person name="Cronk Q."/>
            <person name="Cunningham R."/>
            <person name="Davis J."/>
            <person name="Degroeve S."/>
            <person name="Dejardin A."/>
            <person name="Depamphilis C."/>
            <person name="Detter J."/>
            <person name="Dirks B."/>
            <person name="Dubchak I."/>
            <person name="Duplessis S."/>
            <person name="Ehlting J."/>
            <person name="Ellis B."/>
            <person name="Gendler K."/>
            <person name="Goodstein D."/>
            <person name="Gribskov M."/>
            <person name="Grimwood J."/>
            <person name="Groover A."/>
            <person name="Gunter L."/>
            <person name="Hamberger B."/>
            <person name="Heinze B."/>
            <person name="Helariutta Y."/>
            <person name="Henrissat B."/>
            <person name="Holligan D."/>
            <person name="Holt R."/>
            <person name="Huang W."/>
            <person name="Islam-Faridi N."/>
            <person name="Jones S."/>
            <person name="Jones-Rhoades M."/>
            <person name="Jorgensen R."/>
            <person name="Joshi C."/>
            <person name="Kangasjarvi J."/>
            <person name="Karlsson J."/>
            <person name="Kelleher C."/>
            <person name="Kirkpatrick R."/>
            <person name="Kirst M."/>
            <person name="Kohler A."/>
            <person name="Kalluri U."/>
            <person name="Larimer F."/>
            <person name="Leebens-Mack J."/>
            <person name="Leple J.C."/>
            <person name="Locascio P."/>
            <person name="Lou Y."/>
            <person name="Lucas S."/>
            <person name="Martin F."/>
            <person name="Montanini B."/>
            <person name="Napoli C."/>
            <person name="Nelson D.R."/>
            <person name="Nelson C."/>
            <person name="Nieminen K."/>
            <person name="Nilsson O."/>
            <person name="Pereda V."/>
            <person name="Peter G."/>
            <person name="Philippe R."/>
            <person name="Pilate G."/>
            <person name="Poliakov A."/>
            <person name="Razumovskaya J."/>
            <person name="Richardson P."/>
            <person name="Rinaldi C."/>
            <person name="Ritland K."/>
            <person name="Rouze P."/>
            <person name="Ryaboy D."/>
            <person name="Schmutz J."/>
            <person name="Schrader J."/>
            <person name="Segerman B."/>
            <person name="Shin H."/>
            <person name="Siddiqui A."/>
            <person name="Sterky F."/>
            <person name="Terry A."/>
            <person name="Tsai C.J."/>
            <person name="Uberbacher E."/>
            <person name="Unneberg P."/>
            <person name="Vahala J."/>
            <person name="Wall K."/>
            <person name="Wessler S."/>
            <person name="Yang G."/>
            <person name="Yin T."/>
            <person name="Douglas C."/>
            <person name="Marra M."/>
            <person name="Sandberg G."/>
            <person name="Van de Peer Y."/>
            <person name="Rokhsar D."/>
        </authorList>
    </citation>
    <scope>NUCLEOTIDE SEQUENCE [LARGE SCALE GENOMIC DNA]</scope>
    <source>
        <strain evidence="2">cv. Nisqually</strain>
    </source>
</reference>
<dbReference type="InParanoid" id="A0A3N7F2K9"/>
<protein>
    <submittedName>
        <fullName evidence="1">Uncharacterized protein</fullName>
    </submittedName>
</protein>
<dbReference type="EMBL" id="CM009295">
    <property type="protein sequence ID" value="RQO91259.1"/>
    <property type="molecule type" value="Genomic_DNA"/>
</dbReference>